<evidence type="ECO:0000256" key="3">
    <source>
        <dbReference type="SAM" id="SignalP"/>
    </source>
</evidence>
<dbReference type="EMBL" id="SFCC01000004">
    <property type="protein sequence ID" value="RZQ64315.1"/>
    <property type="molecule type" value="Genomic_DNA"/>
</dbReference>
<dbReference type="AlphaFoldDB" id="A0A4V2EM98"/>
<protein>
    <submittedName>
        <fullName evidence="5">DUF4349 domain-containing protein</fullName>
    </submittedName>
</protein>
<feature type="transmembrane region" description="Helical" evidence="2">
    <location>
        <begin position="247"/>
        <end position="269"/>
    </location>
</feature>
<proteinExistence type="predicted"/>
<accession>A0A4V2EM98</accession>
<keyword evidence="2" id="KW-1133">Transmembrane helix</keyword>
<sequence length="282" mass="29119">MTGRRVITGLVLGLLLVSGCTAQSGSENSAAQVARPEAGAGQSAPKQQAPAEPGKAPGVAVGQVDRKLARSATLSVKAGDVSGAVTRARQAATTAGGYAGTERTETRSATVTLVVPAERLDAVLGELSALGEVTRREQQVEDVTEQVVDVDTRLASQRASVTRVRALLERATSISEITSIERELTTREAELESLQARQKALAGSVAMSTITLNVAAGAVAAEDDDRGFLGGLAAGWRAFLDFGSGALTVLGAVAPFLVLVAIPVAVWWVRRRRKVAPAAAAE</sequence>
<dbReference type="OrthoDB" id="186919at2"/>
<organism evidence="5 6">
    <name type="scientific">Amycolatopsis suaedae</name>
    <dbReference type="NCBI Taxonomy" id="2510978"/>
    <lineage>
        <taxon>Bacteria</taxon>
        <taxon>Bacillati</taxon>
        <taxon>Actinomycetota</taxon>
        <taxon>Actinomycetes</taxon>
        <taxon>Pseudonocardiales</taxon>
        <taxon>Pseudonocardiaceae</taxon>
        <taxon>Amycolatopsis</taxon>
    </lineage>
</organism>
<comment type="caution">
    <text evidence="5">The sequence shown here is derived from an EMBL/GenBank/DDBJ whole genome shotgun (WGS) entry which is preliminary data.</text>
</comment>
<keyword evidence="3" id="KW-0732">Signal</keyword>
<gene>
    <name evidence="5" type="ORF">EWH70_10085</name>
</gene>
<feature type="chain" id="PRO_5038742520" evidence="3">
    <location>
        <begin position="23"/>
        <end position="282"/>
    </location>
</feature>
<keyword evidence="6" id="KW-1185">Reference proteome</keyword>
<dbReference type="Proteomes" id="UP000292003">
    <property type="component" value="Unassembled WGS sequence"/>
</dbReference>
<dbReference type="PROSITE" id="PS51257">
    <property type="entry name" value="PROKAR_LIPOPROTEIN"/>
    <property type="match status" value="1"/>
</dbReference>
<dbReference type="RefSeq" id="WP_130475027.1">
    <property type="nucleotide sequence ID" value="NZ_SFCC01000004.1"/>
</dbReference>
<feature type="signal peptide" evidence="3">
    <location>
        <begin position="1"/>
        <end position="22"/>
    </location>
</feature>
<keyword evidence="2" id="KW-0472">Membrane</keyword>
<evidence type="ECO:0000256" key="2">
    <source>
        <dbReference type="SAM" id="Phobius"/>
    </source>
</evidence>
<evidence type="ECO:0000313" key="5">
    <source>
        <dbReference type="EMBL" id="RZQ64315.1"/>
    </source>
</evidence>
<keyword evidence="2" id="KW-0812">Transmembrane</keyword>
<name>A0A4V2EM98_9PSEU</name>
<dbReference type="InterPro" id="IPR025645">
    <property type="entry name" value="DUF4349"/>
</dbReference>
<feature type="region of interest" description="Disordered" evidence="1">
    <location>
        <begin position="28"/>
        <end position="58"/>
    </location>
</feature>
<evidence type="ECO:0000313" key="6">
    <source>
        <dbReference type="Proteomes" id="UP000292003"/>
    </source>
</evidence>
<dbReference type="Pfam" id="PF14257">
    <property type="entry name" value="DUF4349"/>
    <property type="match status" value="1"/>
</dbReference>
<reference evidence="5 6" key="1">
    <citation type="submission" date="2019-02" db="EMBL/GenBank/DDBJ databases">
        <title>Draft genome sequence of Amycolatopsis sp. 8-3EHSu isolated from roots of Suaeda maritima.</title>
        <authorList>
            <person name="Duangmal K."/>
            <person name="Chantavorakit T."/>
        </authorList>
    </citation>
    <scope>NUCLEOTIDE SEQUENCE [LARGE SCALE GENOMIC DNA]</scope>
    <source>
        <strain evidence="5 6">8-3EHSu</strain>
    </source>
</reference>
<evidence type="ECO:0000259" key="4">
    <source>
        <dbReference type="Pfam" id="PF14257"/>
    </source>
</evidence>
<feature type="domain" description="DUF4349" evidence="4">
    <location>
        <begin position="66"/>
        <end position="268"/>
    </location>
</feature>
<evidence type="ECO:0000256" key="1">
    <source>
        <dbReference type="SAM" id="MobiDB-lite"/>
    </source>
</evidence>